<gene>
    <name evidence="1" type="ORF">K8G79_11825</name>
</gene>
<dbReference type="EMBL" id="JAIOIU010000152">
    <property type="protein sequence ID" value="MBZ0160804.1"/>
    <property type="molecule type" value="Genomic_DNA"/>
</dbReference>
<evidence type="ECO:0000313" key="1">
    <source>
        <dbReference type="EMBL" id="MBZ0160804.1"/>
    </source>
</evidence>
<dbReference type="Proteomes" id="UP001197609">
    <property type="component" value="Unassembled WGS sequence"/>
</dbReference>
<dbReference type="SUPFAM" id="SSF143011">
    <property type="entry name" value="RelE-like"/>
    <property type="match status" value="1"/>
</dbReference>
<dbReference type="InterPro" id="IPR035093">
    <property type="entry name" value="RelE/ParE_toxin_dom_sf"/>
</dbReference>
<dbReference type="InterPro" id="IPR007711">
    <property type="entry name" value="HigB-1"/>
</dbReference>
<accession>A0AAJ1AJJ2</accession>
<protein>
    <submittedName>
        <fullName evidence="1">Type II toxin-antitoxin system RelE/ParE family toxin</fullName>
    </submittedName>
</protein>
<dbReference type="Pfam" id="PF05015">
    <property type="entry name" value="HigB-like_toxin"/>
    <property type="match status" value="1"/>
</dbReference>
<dbReference type="Gene3D" id="3.30.2310.20">
    <property type="entry name" value="RelE-like"/>
    <property type="match status" value="1"/>
</dbReference>
<reference evidence="1 2" key="1">
    <citation type="journal article" date="2021" name="bioRxiv">
        <title>Unraveling nitrogen, sulfur and carbon metabolic pathways and microbial community transcriptional responses to substrate deprivation and toxicity stresses in a bioreactor mimicking anoxic brackish coastal sediment conditions.</title>
        <authorList>
            <person name="Martins P.D."/>
            <person name="Echeveste M.J."/>
            <person name="Arshad A."/>
            <person name="Kurth J."/>
            <person name="Ouboter H."/>
            <person name="Jetten M.S.M."/>
            <person name="Welte C.U."/>
        </authorList>
    </citation>
    <scope>NUCLEOTIDE SEQUENCE [LARGE SCALE GENOMIC DNA]</scope>
    <source>
        <strain evidence="1">MAG_38</strain>
    </source>
</reference>
<comment type="caution">
    <text evidence="1">The sequence shown here is derived from an EMBL/GenBank/DDBJ whole genome shotgun (WGS) entry which is preliminary data.</text>
</comment>
<dbReference type="AlphaFoldDB" id="A0AAJ1AJJ2"/>
<proteinExistence type="predicted"/>
<organism evidence="1 2">
    <name type="scientific">Candidatus Methylomirabilis tolerans</name>
    <dbReference type="NCBI Taxonomy" id="3123416"/>
    <lineage>
        <taxon>Bacteria</taxon>
        <taxon>Candidatus Methylomirabilota</taxon>
        <taxon>Candidatus Methylomirabilia</taxon>
        <taxon>Candidatus Methylomirabilales</taxon>
        <taxon>Candidatus Methylomirabilaceae</taxon>
        <taxon>Candidatus Methylomirabilis</taxon>
    </lineage>
</organism>
<evidence type="ECO:0000313" key="2">
    <source>
        <dbReference type="Proteomes" id="UP001197609"/>
    </source>
</evidence>
<name>A0AAJ1AJJ2_9BACT</name>
<feature type="non-terminal residue" evidence="1">
    <location>
        <position position="73"/>
    </location>
</feature>
<sequence length="73" mass="8634">MIERFRHKGLKRLFQQGDVKGISPELLEKLENILFVLNRARRPEDMNLPGFGLHRLKGDFKGFWSVTVRANRR</sequence>